<dbReference type="EMBL" id="DS471960">
    <property type="protein sequence ID" value="EDO28151.1"/>
    <property type="molecule type" value="Genomic_DNA"/>
</dbReference>
<dbReference type="InterPro" id="IPR026705">
    <property type="entry name" value="Hid-1/Ecm30"/>
</dbReference>
<evidence type="ECO:0000256" key="1">
    <source>
        <dbReference type="SAM" id="MobiDB-lite"/>
    </source>
</evidence>
<dbReference type="GO" id="GO:0000138">
    <property type="term" value="C:Golgi trans cisterna"/>
    <property type="evidence" value="ECO:0000318"/>
    <property type="project" value="GO_Central"/>
</dbReference>
<feature type="compositionally biased region" description="Basic and acidic residues" evidence="1">
    <location>
        <begin position="263"/>
        <end position="280"/>
    </location>
</feature>
<proteinExistence type="predicted"/>
<dbReference type="eggNOG" id="KOG2226">
    <property type="taxonomic scope" value="Eukaryota"/>
</dbReference>
<evidence type="ECO:0000313" key="2">
    <source>
        <dbReference type="EMBL" id="EDO28151.1"/>
    </source>
</evidence>
<dbReference type="InParanoid" id="A7T7A1"/>
<feature type="region of interest" description="Disordered" evidence="1">
    <location>
        <begin position="247"/>
        <end position="282"/>
    </location>
</feature>
<keyword evidence="3" id="KW-1185">Reference proteome</keyword>
<organism evidence="2 3">
    <name type="scientific">Nematostella vectensis</name>
    <name type="common">Starlet sea anemone</name>
    <dbReference type="NCBI Taxonomy" id="45351"/>
    <lineage>
        <taxon>Eukaryota</taxon>
        <taxon>Metazoa</taxon>
        <taxon>Cnidaria</taxon>
        <taxon>Anthozoa</taxon>
        <taxon>Hexacorallia</taxon>
        <taxon>Actiniaria</taxon>
        <taxon>Edwardsiidae</taxon>
        <taxon>Nematostella</taxon>
    </lineage>
</organism>
<accession>A7T7A1</accession>
<evidence type="ECO:0000313" key="3">
    <source>
        <dbReference type="Proteomes" id="UP000001593"/>
    </source>
</evidence>
<dbReference type="GO" id="GO:0016020">
    <property type="term" value="C:membrane"/>
    <property type="evidence" value="ECO:0000318"/>
    <property type="project" value="GO_Central"/>
</dbReference>
<dbReference type="GO" id="GO:0005797">
    <property type="term" value="C:Golgi medial cisterna"/>
    <property type="evidence" value="ECO:0000318"/>
    <property type="project" value="GO_Central"/>
</dbReference>
<dbReference type="Proteomes" id="UP000001593">
    <property type="component" value="Unassembled WGS sequence"/>
</dbReference>
<protein>
    <submittedName>
        <fullName evidence="2">Uncharacterized protein</fullName>
    </submittedName>
</protein>
<sequence length="502" mass="56352">YNHLMFTDFKEPMVEVAAQLLVVLLDHDGGDGQNPINDDLAHDMMEDFHFILHGLANLLNNPLIQTYLPNSCKKISFHQELLILFWKMCDQNKALCSQHEQGSALTLFHCPGVRLNKPYAVRVPMDIPVFTGTHADFLVVVFHKITTTGHQRLQPLFDCLLTIIVNVSPYLKSLSMVAANKLLHLLEAFSTPWFLFANPTNHHLVFFLLEIFNNIIQYQFDGNSQLVYAIIRKRNIFHQLANLPTDPATIQKPKRKENIPNMREGEHSRNENSTKEEHHPASLPEMSADSMYTTYHTLLQPSLASADSMYTTYHTLLQPSLASADSMYTTYHTLSQPSLASADSMYTTYHTLSQPSLASADSMYTTYHTLLQPSLASADSMYTTYHTLSPPSLASADSSMYTTYHTLSQPSLASVNSMYTIYHTLSPPSLASADSMYTTYHTLLSPSLASADSMYTTYHTLLSSLASADSMYTTYHTLSQPSLASADCMYTTYHTLSPPSLH</sequence>
<dbReference type="PANTHER" id="PTHR21575:SF12">
    <property type="entry name" value="PROTEIN HID1"/>
    <property type="match status" value="1"/>
</dbReference>
<reference evidence="2 3" key="1">
    <citation type="journal article" date="2007" name="Science">
        <title>Sea anemone genome reveals ancestral eumetazoan gene repertoire and genomic organization.</title>
        <authorList>
            <person name="Putnam N.H."/>
            <person name="Srivastava M."/>
            <person name="Hellsten U."/>
            <person name="Dirks B."/>
            <person name="Chapman J."/>
            <person name="Salamov A."/>
            <person name="Terry A."/>
            <person name="Shapiro H."/>
            <person name="Lindquist E."/>
            <person name="Kapitonov V.V."/>
            <person name="Jurka J."/>
            <person name="Genikhovich G."/>
            <person name="Grigoriev I.V."/>
            <person name="Lucas S.M."/>
            <person name="Steele R.E."/>
            <person name="Finnerty J.R."/>
            <person name="Technau U."/>
            <person name="Martindale M.Q."/>
            <person name="Rokhsar D.S."/>
        </authorList>
    </citation>
    <scope>NUCLEOTIDE SEQUENCE [LARGE SCALE GENOMIC DNA]</scope>
    <source>
        <strain evidence="3">CH2 X CH6</strain>
    </source>
</reference>
<feature type="non-terminal residue" evidence="2">
    <location>
        <position position="1"/>
    </location>
</feature>
<dbReference type="Pfam" id="PF12722">
    <property type="entry name" value="Hid1"/>
    <property type="match status" value="2"/>
</dbReference>
<dbReference type="HOGENOM" id="CLU_543579_0_0_1"/>
<dbReference type="PhylomeDB" id="A7T7A1"/>
<dbReference type="STRING" id="45351.A7T7A1"/>
<dbReference type="PANTHER" id="PTHR21575">
    <property type="entry name" value="PROTEIN HID1"/>
    <property type="match status" value="1"/>
</dbReference>
<name>A7T7A1_NEMVE</name>
<gene>
    <name evidence="2" type="ORF">NEMVEDRAFT_v1g223302</name>
</gene>
<dbReference type="AlphaFoldDB" id="A7T7A1"/>